<reference evidence="1 4" key="2">
    <citation type="submission" date="2019-07" db="EMBL/GenBank/DDBJ databases">
        <title>Whole genome shotgun sequence of Staphylococcus arlettae NBRC 109765.</title>
        <authorList>
            <person name="Hosoyama A."/>
            <person name="Uohara A."/>
            <person name="Ohji S."/>
            <person name="Ichikawa N."/>
        </authorList>
    </citation>
    <scope>NUCLEOTIDE SEQUENCE [LARGE SCALE GENOMIC DNA]</scope>
    <source>
        <strain evidence="1 4">NBRC 109765</strain>
    </source>
</reference>
<dbReference type="EMBL" id="UGZE01000001">
    <property type="protein sequence ID" value="SUJ15270.1"/>
    <property type="molecule type" value="Genomic_DNA"/>
</dbReference>
<evidence type="ECO:0000313" key="2">
    <source>
        <dbReference type="EMBL" id="SUJ15270.1"/>
    </source>
</evidence>
<dbReference type="RefSeq" id="WP_002509131.1">
    <property type="nucleotide sequence ID" value="NZ_AP019698.1"/>
</dbReference>
<organism evidence="2 3">
    <name type="scientific">Staphylococcus arlettae</name>
    <dbReference type="NCBI Taxonomy" id="29378"/>
    <lineage>
        <taxon>Bacteria</taxon>
        <taxon>Bacillati</taxon>
        <taxon>Bacillota</taxon>
        <taxon>Bacilli</taxon>
        <taxon>Bacillales</taxon>
        <taxon>Staphylococcaceae</taxon>
        <taxon>Staphylococcus</taxon>
    </lineage>
</organism>
<dbReference type="OrthoDB" id="4295522at2"/>
<reference evidence="2 3" key="1">
    <citation type="submission" date="2018-06" db="EMBL/GenBank/DDBJ databases">
        <authorList>
            <consortium name="Pathogen Informatics"/>
            <person name="Doyle S."/>
        </authorList>
    </citation>
    <scope>NUCLEOTIDE SEQUENCE [LARGE SCALE GENOMIC DNA]</scope>
    <source>
        <strain evidence="2 3">NCTC12413</strain>
    </source>
</reference>
<dbReference type="Proteomes" id="UP000254956">
    <property type="component" value="Unassembled WGS sequence"/>
</dbReference>
<evidence type="ECO:0000313" key="3">
    <source>
        <dbReference type="Proteomes" id="UP000254956"/>
    </source>
</evidence>
<protein>
    <submittedName>
        <fullName evidence="1">DNA damage-inducible protein DinB</fullName>
    </submittedName>
    <submittedName>
        <fullName evidence="2">DinB superfamily protein</fullName>
    </submittedName>
</protein>
<proteinExistence type="predicted"/>
<sequence>MTNKTVFDVIDLGVNYLLSGYEKWGVDEVIDNKAEVFPNTILWQYGHVLSVFESALSLCEQNVVDVPYYSSIFGYGSSPENWGDQEIPSLDEIFSHIKTLPERARTLTDVQLSQELTETIAGCDTLDELLTLNAVHIPLHAGKIEEMTRVLKAHR</sequence>
<name>A0A2T7BRJ0_9STAP</name>
<keyword evidence="4" id="KW-1185">Reference proteome</keyword>
<dbReference type="InterPro" id="IPR034660">
    <property type="entry name" value="DinB/YfiT-like"/>
</dbReference>
<evidence type="ECO:0000313" key="1">
    <source>
        <dbReference type="EMBL" id="GEQ01266.1"/>
    </source>
</evidence>
<dbReference type="EMBL" id="BKAV01000031">
    <property type="protein sequence ID" value="GEQ01266.1"/>
    <property type="molecule type" value="Genomic_DNA"/>
</dbReference>
<accession>A0A2T7BRJ0</accession>
<dbReference type="Gene3D" id="1.20.120.450">
    <property type="entry name" value="dinb family like domain"/>
    <property type="match status" value="1"/>
</dbReference>
<gene>
    <name evidence="2" type="ORF">NCTC12413_00900</name>
    <name evidence="1" type="ORF">SAR03_23030</name>
</gene>
<dbReference type="SUPFAM" id="SSF109854">
    <property type="entry name" value="DinB/YfiT-like putative metalloenzymes"/>
    <property type="match status" value="1"/>
</dbReference>
<dbReference type="STRING" id="1212545.SARL_01751"/>
<dbReference type="Proteomes" id="UP000321598">
    <property type="component" value="Unassembled WGS sequence"/>
</dbReference>
<dbReference type="AlphaFoldDB" id="A0A2T7BRJ0"/>
<evidence type="ECO:0000313" key="4">
    <source>
        <dbReference type="Proteomes" id="UP000321598"/>
    </source>
</evidence>